<organism evidence="2 3">
    <name type="scientific">Colwellia psychrerythraea</name>
    <name type="common">Vibrio psychroerythus</name>
    <dbReference type="NCBI Taxonomy" id="28229"/>
    <lineage>
        <taxon>Bacteria</taxon>
        <taxon>Pseudomonadati</taxon>
        <taxon>Pseudomonadota</taxon>
        <taxon>Gammaproteobacteria</taxon>
        <taxon>Alteromonadales</taxon>
        <taxon>Colwelliaceae</taxon>
        <taxon>Colwellia</taxon>
    </lineage>
</organism>
<accession>A0A099KSN5</accession>
<name>A0A099KSN5_COLPS</name>
<dbReference type="RefSeq" id="WP_033082027.1">
    <property type="nucleotide sequence ID" value="NZ_JQEC01000021.1"/>
</dbReference>
<dbReference type="GO" id="GO:0016740">
    <property type="term" value="F:transferase activity"/>
    <property type="evidence" value="ECO:0007669"/>
    <property type="project" value="UniProtKB-KW"/>
</dbReference>
<protein>
    <recommendedName>
        <fullName evidence="4">SAM-dependent methyltransferase</fullName>
    </recommendedName>
</protein>
<dbReference type="EMBL" id="JQEC01000021">
    <property type="protein sequence ID" value="KGJ93789.1"/>
    <property type="molecule type" value="Genomic_DNA"/>
</dbReference>
<comment type="caution">
    <text evidence="2">The sequence shown here is derived from an EMBL/GenBank/DDBJ whole genome shotgun (WGS) entry which is preliminary data.</text>
</comment>
<dbReference type="InterPro" id="IPR029063">
    <property type="entry name" value="SAM-dependent_MTases_sf"/>
</dbReference>
<dbReference type="SUPFAM" id="SSF53335">
    <property type="entry name" value="S-adenosyl-L-methionine-dependent methyltransferases"/>
    <property type="match status" value="1"/>
</dbReference>
<dbReference type="OrthoDB" id="5750352at2"/>
<dbReference type="PANTHER" id="PTHR43861:SF3">
    <property type="entry name" value="PUTATIVE (AFU_ORTHOLOGUE AFUA_2G14390)-RELATED"/>
    <property type="match status" value="1"/>
</dbReference>
<sequence length="193" mass="21685">MGKNEWDEYAEDWDSNSDVQSYADKAYAQLLKHCDIDGKTILDFGCGTGVLTNRLSEKAQRVVAIDPSTKMIEVLKGKSLPRVFTISNYLSERLINEQPELSNKFDIIVASSVCAFLPNYLEMLTLLKSLLKTNGTFIQWDWLAGNDSSMGLSENTVQQAFKRCQFSDYQLSTPFDMNSPKGTTRVLMAIGKN</sequence>
<dbReference type="Pfam" id="PF13489">
    <property type="entry name" value="Methyltransf_23"/>
    <property type="match status" value="1"/>
</dbReference>
<dbReference type="PANTHER" id="PTHR43861">
    <property type="entry name" value="TRANS-ACONITATE 2-METHYLTRANSFERASE-RELATED"/>
    <property type="match status" value="1"/>
</dbReference>
<reference evidence="2 3" key="1">
    <citation type="submission" date="2014-08" db="EMBL/GenBank/DDBJ databases">
        <title>Genomic and Phenotypic Diversity of Colwellia psychrerythraea strains from Disparate Marine Basins.</title>
        <authorList>
            <person name="Techtmann S.M."/>
            <person name="Stelling S.C."/>
            <person name="Utturkar S.M."/>
            <person name="Alshibli N."/>
            <person name="Harris A."/>
            <person name="Brown S.D."/>
            <person name="Hazen T.C."/>
        </authorList>
    </citation>
    <scope>NUCLEOTIDE SEQUENCE [LARGE SCALE GENOMIC DNA]</scope>
    <source>
        <strain evidence="2 3">GAB14E</strain>
    </source>
</reference>
<evidence type="ECO:0008006" key="4">
    <source>
        <dbReference type="Google" id="ProtNLM"/>
    </source>
</evidence>
<evidence type="ECO:0000256" key="1">
    <source>
        <dbReference type="ARBA" id="ARBA00022679"/>
    </source>
</evidence>
<gene>
    <name evidence="2" type="ORF">GAB14E_2344</name>
</gene>
<proteinExistence type="predicted"/>
<dbReference type="PATRIC" id="fig|28229.3.peg.1969"/>
<evidence type="ECO:0000313" key="3">
    <source>
        <dbReference type="Proteomes" id="UP000029868"/>
    </source>
</evidence>
<dbReference type="AlphaFoldDB" id="A0A099KSN5"/>
<dbReference type="Proteomes" id="UP000029868">
    <property type="component" value="Unassembled WGS sequence"/>
</dbReference>
<evidence type="ECO:0000313" key="2">
    <source>
        <dbReference type="EMBL" id="KGJ93789.1"/>
    </source>
</evidence>
<keyword evidence="1" id="KW-0808">Transferase</keyword>
<dbReference type="Gene3D" id="3.40.50.150">
    <property type="entry name" value="Vaccinia Virus protein VP39"/>
    <property type="match status" value="1"/>
</dbReference>
<dbReference type="CDD" id="cd02440">
    <property type="entry name" value="AdoMet_MTases"/>
    <property type="match status" value="1"/>
</dbReference>